<comment type="caution">
    <text evidence="4">The sequence shown here is derived from an EMBL/GenBank/DDBJ whole genome shotgun (WGS) entry which is preliminary data.</text>
</comment>
<dbReference type="EC" id="2.3.1.-" evidence="4"/>
<dbReference type="PANTHER" id="PTHR43877">
    <property type="entry name" value="AMINOALKYLPHOSPHONATE N-ACETYLTRANSFERASE-RELATED-RELATED"/>
    <property type="match status" value="1"/>
</dbReference>
<dbReference type="Pfam" id="PF00583">
    <property type="entry name" value="Acetyltransf_1"/>
    <property type="match status" value="1"/>
</dbReference>
<gene>
    <name evidence="4" type="ORF">JYK14_21175</name>
</gene>
<dbReference type="InterPro" id="IPR016181">
    <property type="entry name" value="Acyl_CoA_acyltransferase"/>
</dbReference>
<evidence type="ECO:0000313" key="5">
    <source>
        <dbReference type="Proteomes" id="UP001523392"/>
    </source>
</evidence>
<feature type="domain" description="N-acetyltransferase" evidence="3">
    <location>
        <begin position="1"/>
        <end position="142"/>
    </location>
</feature>
<evidence type="ECO:0000256" key="1">
    <source>
        <dbReference type="ARBA" id="ARBA00022679"/>
    </source>
</evidence>
<evidence type="ECO:0000313" key="4">
    <source>
        <dbReference type="EMBL" id="MCO6418648.1"/>
    </source>
</evidence>
<accession>A0ABT1D9N4</accession>
<keyword evidence="2 4" id="KW-0012">Acyltransferase</keyword>
<organism evidence="4 5">
    <name type="scientific">Siccirubricoccus soli</name>
    <dbReference type="NCBI Taxonomy" id="2899147"/>
    <lineage>
        <taxon>Bacteria</taxon>
        <taxon>Pseudomonadati</taxon>
        <taxon>Pseudomonadota</taxon>
        <taxon>Alphaproteobacteria</taxon>
        <taxon>Acetobacterales</taxon>
        <taxon>Roseomonadaceae</taxon>
        <taxon>Siccirubricoccus</taxon>
    </lineage>
</organism>
<protein>
    <submittedName>
        <fullName evidence="4">GNAT family N-acetyltransferase</fullName>
        <ecNumber evidence="4">2.3.1.-</ecNumber>
    </submittedName>
</protein>
<proteinExistence type="predicted"/>
<reference evidence="4 5" key="1">
    <citation type="submission" date="2021-12" db="EMBL/GenBank/DDBJ databases">
        <title>Siccirubricoccus leaddurans sp. nov., a high concentration Zn2+ tolerance bacterium.</title>
        <authorList>
            <person name="Cao Y."/>
        </authorList>
    </citation>
    <scope>NUCLEOTIDE SEQUENCE [LARGE SCALE GENOMIC DNA]</scope>
    <source>
        <strain evidence="4 5">KC 17139</strain>
    </source>
</reference>
<dbReference type="Proteomes" id="UP001523392">
    <property type="component" value="Unassembled WGS sequence"/>
</dbReference>
<dbReference type="SUPFAM" id="SSF55729">
    <property type="entry name" value="Acyl-CoA N-acyltransferases (Nat)"/>
    <property type="match status" value="1"/>
</dbReference>
<dbReference type="GO" id="GO:0016746">
    <property type="term" value="F:acyltransferase activity"/>
    <property type="evidence" value="ECO:0007669"/>
    <property type="project" value="UniProtKB-KW"/>
</dbReference>
<evidence type="ECO:0000256" key="2">
    <source>
        <dbReference type="ARBA" id="ARBA00023315"/>
    </source>
</evidence>
<dbReference type="PROSITE" id="PS51186">
    <property type="entry name" value="GNAT"/>
    <property type="match status" value="1"/>
</dbReference>
<name>A0ABT1D9N4_9PROT</name>
<dbReference type="InterPro" id="IPR000182">
    <property type="entry name" value="GNAT_dom"/>
</dbReference>
<keyword evidence="5" id="KW-1185">Reference proteome</keyword>
<keyword evidence="1 4" id="KW-0808">Transferase</keyword>
<dbReference type="EMBL" id="JAFIRR010000146">
    <property type="protein sequence ID" value="MCO6418648.1"/>
    <property type="molecule type" value="Genomic_DNA"/>
</dbReference>
<dbReference type="PANTHER" id="PTHR43877:SF2">
    <property type="entry name" value="AMINOALKYLPHOSPHONATE N-ACETYLTRANSFERASE-RELATED"/>
    <property type="match status" value="1"/>
</dbReference>
<dbReference type="InterPro" id="IPR050832">
    <property type="entry name" value="Bact_Acetyltransf"/>
</dbReference>
<sequence length="142" mass="15451">MTDAPRITVEESPDPAARAAVRDGLAAANLAAHGRRVPRGERWVVARDAAGEVTGGAKCALGWGWLYVDWLWVAEAMRGQGLGALLLAEAEALARREGCVGVHLHTISFQAPGFYRRQGYEEVARLADMPPGATHFWFTKRL</sequence>
<dbReference type="RefSeq" id="WP_252955276.1">
    <property type="nucleotide sequence ID" value="NZ_JAFIRR010000146.1"/>
</dbReference>
<dbReference type="Gene3D" id="3.40.630.30">
    <property type="match status" value="1"/>
</dbReference>
<evidence type="ECO:0000259" key="3">
    <source>
        <dbReference type="PROSITE" id="PS51186"/>
    </source>
</evidence>